<evidence type="ECO:0000256" key="6">
    <source>
        <dbReference type="SAM" id="Phobius"/>
    </source>
</evidence>
<proteinExistence type="predicted"/>
<feature type="transmembrane region" description="Helical" evidence="6">
    <location>
        <begin position="255"/>
        <end position="280"/>
    </location>
</feature>
<feature type="transmembrane region" description="Helical" evidence="6">
    <location>
        <begin position="216"/>
        <end position="235"/>
    </location>
</feature>
<keyword evidence="2" id="KW-1003">Cell membrane</keyword>
<evidence type="ECO:0000313" key="7">
    <source>
        <dbReference type="EMBL" id="MFF3569436.1"/>
    </source>
</evidence>
<dbReference type="PANTHER" id="PTHR30213">
    <property type="entry name" value="INNER MEMBRANE PROTEIN YHJD"/>
    <property type="match status" value="1"/>
</dbReference>
<evidence type="ECO:0000256" key="2">
    <source>
        <dbReference type="ARBA" id="ARBA00022475"/>
    </source>
</evidence>
<comment type="subcellular location">
    <subcellularLocation>
        <location evidence="1">Cell membrane</location>
        <topology evidence="1">Multi-pass membrane protein</topology>
    </subcellularLocation>
</comment>
<feature type="transmembrane region" description="Helical" evidence="6">
    <location>
        <begin position="37"/>
        <end position="60"/>
    </location>
</feature>
<evidence type="ECO:0000313" key="8">
    <source>
        <dbReference type="Proteomes" id="UP001601992"/>
    </source>
</evidence>
<evidence type="ECO:0000256" key="4">
    <source>
        <dbReference type="ARBA" id="ARBA00022989"/>
    </source>
</evidence>
<keyword evidence="3 6" id="KW-0812">Transmembrane</keyword>
<dbReference type="NCBIfam" id="TIGR00766">
    <property type="entry name" value="inner membrane protein YhjD"/>
    <property type="match status" value="1"/>
</dbReference>
<dbReference type="InterPro" id="IPR005274">
    <property type="entry name" value="IM_pro_YhjD"/>
</dbReference>
<feature type="transmembrane region" description="Helical" evidence="6">
    <location>
        <begin position="184"/>
        <end position="209"/>
    </location>
</feature>
<dbReference type="PIRSF" id="PIRSF035875">
    <property type="entry name" value="RNase_BN"/>
    <property type="match status" value="1"/>
</dbReference>
<sequence length="334" mass="35491">MKARIAGAVRTRPWLDHLVRAGASYQRQRGDYYAAGITYFTVLSLFPMLMVAFAVAGFVLSHNPHLLSEIQDKIVANLPGSLGGQVNDLVDQAVKSRTGVGVIGLVGAFYAGLGWMANLRAALTEQWEQQAPQGNWFRTKISDLIALLGLGVALVVSFGMSALASSNLGRELLTVIHLQHAPGVGLLLTILSLVLAVLASWAVFAWVIARLPRQPVTLVSAGQAALIAAIAFEVWKQVASYYLKHVLTSPAGVAFGPILGLMVFAYITARIILFATAWAATARENMLEAEVPPPGPAVIQPRMSAGMTAKTGAVLFGAGAVAAAALTRFRHSKR</sequence>
<feature type="transmembrane region" description="Helical" evidence="6">
    <location>
        <begin position="312"/>
        <end position="329"/>
    </location>
</feature>
<evidence type="ECO:0000256" key="3">
    <source>
        <dbReference type="ARBA" id="ARBA00022692"/>
    </source>
</evidence>
<keyword evidence="4 6" id="KW-1133">Transmembrane helix</keyword>
<organism evidence="7 8">
    <name type="scientific">Nocardia jiangxiensis</name>
    <dbReference type="NCBI Taxonomy" id="282685"/>
    <lineage>
        <taxon>Bacteria</taxon>
        <taxon>Bacillati</taxon>
        <taxon>Actinomycetota</taxon>
        <taxon>Actinomycetes</taxon>
        <taxon>Mycobacteriales</taxon>
        <taxon>Nocardiaceae</taxon>
        <taxon>Nocardia</taxon>
    </lineage>
</organism>
<dbReference type="Pfam" id="PF03631">
    <property type="entry name" value="Virul_fac_BrkB"/>
    <property type="match status" value="1"/>
</dbReference>
<accession>A0ABW6S2P0</accession>
<keyword evidence="5 6" id="KW-0472">Membrane</keyword>
<reference evidence="7 8" key="1">
    <citation type="submission" date="2024-10" db="EMBL/GenBank/DDBJ databases">
        <title>The Natural Products Discovery Center: Release of the First 8490 Sequenced Strains for Exploring Actinobacteria Biosynthetic Diversity.</title>
        <authorList>
            <person name="Kalkreuter E."/>
            <person name="Kautsar S.A."/>
            <person name="Yang D."/>
            <person name="Bader C.D."/>
            <person name="Teijaro C.N."/>
            <person name="Fluegel L."/>
            <person name="Davis C.M."/>
            <person name="Simpson J.R."/>
            <person name="Lauterbach L."/>
            <person name="Steele A.D."/>
            <person name="Gui C."/>
            <person name="Meng S."/>
            <person name="Li G."/>
            <person name="Viehrig K."/>
            <person name="Ye F."/>
            <person name="Su P."/>
            <person name="Kiefer A.F."/>
            <person name="Nichols A."/>
            <person name="Cepeda A.J."/>
            <person name="Yan W."/>
            <person name="Fan B."/>
            <person name="Jiang Y."/>
            <person name="Adhikari A."/>
            <person name="Zheng C.-J."/>
            <person name="Schuster L."/>
            <person name="Cowan T.M."/>
            <person name="Smanski M.J."/>
            <person name="Chevrette M.G."/>
            <person name="De Carvalho L.P.S."/>
            <person name="Shen B."/>
        </authorList>
    </citation>
    <scope>NUCLEOTIDE SEQUENCE [LARGE SCALE GENOMIC DNA]</scope>
    <source>
        <strain evidence="7 8">NPDC002593</strain>
    </source>
</reference>
<protein>
    <submittedName>
        <fullName evidence="7">Inner membrane protein YhjD</fullName>
    </submittedName>
</protein>
<dbReference type="RefSeq" id="WP_387404395.1">
    <property type="nucleotide sequence ID" value="NZ_JBIAQY010000005.1"/>
</dbReference>
<gene>
    <name evidence="7" type="primary">yhjD</name>
    <name evidence="7" type="ORF">ACFYXQ_16840</name>
</gene>
<feature type="transmembrane region" description="Helical" evidence="6">
    <location>
        <begin position="144"/>
        <end position="164"/>
    </location>
</feature>
<feature type="transmembrane region" description="Helical" evidence="6">
    <location>
        <begin position="100"/>
        <end position="123"/>
    </location>
</feature>
<dbReference type="EMBL" id="JBIAQY010000005">
    <property type="protein sequence ID" value="MFF3569436.1"/>
    <property type="molecule type" value="Genomic_DNA"/>
</dbReference>
<evidence type="ECO:0000256" key="1">
    <source>
        <dbReference type="ARBA" id="ARBA00004651"/>
    </source>
</evidence>
<dbReference type="PANTHER" id="PTHR30213:SF1">
    <property type="entry name" value="INNER MEMBRANE PROTEIN YHJD"/>
    <property type="match status" value="1"/>
</dbReference>
<dbReference type="InterPro" id="IPR017039">
    <property type="entry name" value="Virul_fac_BrkB"/>
</dbReference>
<keyword evidence="8" id="KW-1185">Reference proteome</keyword>
<name>A0ABW6S2P0_9NOCA</name>
<dbReference type="Proteomes" id="UP001601992">
    <property type="component" value="Unassembled WGS sequence"/>
</dbReference>
<evidence type="ECO:0000256" key="5">
    <source>
        <dbReference type="ARBA" id="ARBA00023136"/>
    </source>
</evidence>
<comment type="caution">
    <text evidence="7">The sequence shown here is derived from an EMBL/GenBank/DDBJ whole genome shotgun (WGS) entry which is preliminary data.</text>
</comment>